<dbReference type="Gene3D" id="3.40.850.10">
    <property type="entry name" value="Kinesin motor domain"/>
    <property type="match status" value="1"/>
</dbReference>
<reference evidence="5" key="3">
    <citation type="submission" date="2025-09" db="UniProtKB">
        <authorList>
            <consortium name="Ensembl"/>
        </authorList>
    </citation>
    <scope>IDENTIFICATION</scope>
    <source>
        <strain evidence="5">2N</strain>
    </source>
</reference>
<evidence type="ECO:0000256" key="3">
    <source>
        <dbReference type="PROSITE-ProRule" id="PRU00283"/>
    </source>
</evidence>
<sequence length="69" mass="7938">VSYHFEMSFFEVYNEKIHDLLVCKGENGQRKQPSWLELGNKQRATAATGMNDKSSRSHSVFTLVMTQTK</sequence>
<dbReference type="GO" id="GO:0005524">
    <property type="term" value="F:ATP binding"/>
    <property type="evidence" value="ECO:0007669"/>
    <property type="project" value="UniProtKB-KW"/>
</dbReference>
<comment type="similarity">
    <text evidence="3">Belongs to the TRAFAC class myosin-kinesin ATPase superfamily. Kinesin family.</text>
</comment>
<keyword evidence="2" id="KW-0067">ATP-binding</keyword>
<dbReference type="STRING" id="10141.ENSCPOP00000024742"/>
<dbReference type="GO" id="GO:0007018">
    <property type="term" value="P:microtubule-based movement"/>
    <property type="evidence" value="ECO:0007669"/>
    <property type="project" value="InterPro"/>
</dbReference>
<dbReference type="PANTHER" id="PTHR47117:SF7">
    <property type="entry name" value="KINESIN-LIKE PROTEIN KIF14"/>
    <property type="match status" value="1"/>
</dbReference>
<dbReference type="GO" id="GO:0003777">
    <property type="term" value="F:microtubule motor activity"/>
    <property type="evidence" value="ECO:0007669"/>
    <property type="project" value="InterPro"/>
</dbReference>
<accession>A0A286XH30</accession>
<dbReference type="PROSITE" id="PS50067">
    <property type="entry name" value="KINESIN_MOTOR_2"/>
    <property type="match status" value="1"/>
</dbReference>
<dbReference type="GeneTree" id="ENSGT00940000156834"/>
<keyword evidence="6" id="KW-1185">Reference proteome</keyword>
<dbReference type="InParanoid" id="A0A286XH30"/>
<dbReference type="SUPFAM" id="SSF52540">
    <property type="entry name" value="P-loop containing nucleoside triphosphate hydrolases"/>
    <property type="match status" value="1"/>
</dbReference>
<proteinExistence type="inferred from homology"/>
<dbReference type="EMBL" id="AAKN02017965">
    <property type="status" value="NOT_ANNOTATED_CDS"/>
    <property type="molecule type" value="Genomic_DNA"/>
</dbReference>
<name>A0A286XH30_CAVPO</name>
<protein>
    <recommendedName>
        <fullName evidence="4">Kinesin motor domain-containing protein</fullName>
    </recommendedName>
</protein>
<dbReference type="GO" id="GO:0008017">
    <property type="term" value="F:microtubule binding"/>
    <property type="evidence" value="ECO:0007669"/>
    <property type="project" value="InterPro"/>
</dbReference>
<evidence type="ECO:0000313" key="5">
    <source>
        <dbReference type="Ensembl" id="ENSCPOP00000024742.1"/>
    </source>
</evidence>
<evidence type="ECO:0000313" key="6">
    <source>
        <dbReference type="Proteomes" id="UP000005447"/>
    </source>
</evidence>
<evidence type="ECO:0000259" key="4">
    <source>
        <dbReference type="PROSITE" id="PS50067"/>
    </source>
</evidence>
<reference evidence="5" key="2">
    <citation type="submission" date="2025-08" db="UniProtKB">
        <authorList>
            <consortium name="Ensembl"/>
        </authorList>
    </citation>
    <scope>IDENTIFICATION</scope>
    <source>
        <strain evidence="5">2N</strain>
    </source>
</reference>
<dbReference type="Pfam" id="PF00225">
    <property type="entry name" value="Kinesin"/>
    <property type="match status" value="1"/>
</dbReference>
<dbReference type="VEuPathDB" id="HostDB:ENSCPOG00000034914"/>
<dbReference type="Proteomes" id="UP000005447">
    <property type="component" value="Unassembled WGS sequence"/>
</dbReference>
<evidence type="ECO:0000256" key="1">
    <source>
        <dbReference type="ARBA" id="ARBA00022741"/>
    </source>
</evidence>
<evidence type="ECO:0000256" key="2">
    <source>
        <dbReference type="ARBA" id="ARBA00022840"/>
    </source>
</evidence>
<comment type="caution">
    <text evidence="3">Lacks conserved residue(s) required for the propagation of feature annotation.</text>
</comment>
<dbReference type="AlphaFoldDB" id="A0A286XH30"/>
<dbReference type="OMA" id="VSYQLEM"/>
<keyword evidence="1" id="KW-0547">Nucleotide-binding</keyword>
<dbReference type="Bgee" id="ENSCPOG00000034914">
    <property type="expression patterns" value="Expressed in testis and 5 other cell types or tissues"/>
</dbReference>
<dbReference type="InterPro" id="IPR001752">
    <property type="entry name" value="Kinesin_motor_dom"/>
</dbReference>
<reference evidence="6" key="1">
    <citation type="journal article" date="2011" name="Nature">
        <title>A high-resolution map of human evolutionary constraint using 29 mammals.</title>
        <authorList>
            <person name="Lindblad-Toh K."/>
            <person name="Garber M."/>
            <person name="Zuk O."/>
            <person name="Lin M.F."/>
            <person name="Parker B.J."/>
            <person name="Washietl S."/>
            <person name="Kheradpour P."/>
            <person name="Ernst J."/>
            <person name="Jordan G."/>
            <person name="Mauceli E."/>
            <person name="Ward L.D."/>
            <person name="Lowe C.B."/>
            <person name="Holloway A.K."/>
            <person name="Clamp M."/>
            <person name="Gnerre S."/>
            <person name="Alfoldi J."/>
            <person name="Beal K."/>
            <person name="Chang J."/>
            <person name="Clawson H."/>
            <person name="Cuff J."/>
            <person name="Di Palma F."/>
            <person name="Fitzgerald S."/>
            <person name="Flicek P."/>
            <person name="Guttman M."/>
            <person name="Hubisz M.J."/>
            <person name="Jaffe D.B."/>
            <person name="Jungreis I."/>
            <person name="Kent W.J."/>
            <person name="Kostka D."/>
            <person name="Lara M."/>
            <person name="Martins A.L."/>
            <person name="Massingham T."/>
            <person name="Moltke I."/>
            <person name="Raney B.J."/>
            <person name="Rasmussen M.D."/>
            <person name="Robinson J."/>
            <person name="Stark A."/>
            <person name="Vilella A.J."/>
            <person name="Wen J."/>
            <person name="Xie X."/>
            <person name="Zody M.C."/>
            <person name="Baldwin J."/>
            <person name="Bloom T."/>
            <person name="Chin C.W."/>
            <person name="Heiman D."/>
            <person name="Nicol R."/>
            <person name="Nusbaum C."/>
            <person name="Young S."/>
            <person name="Wilkinson J."/>
            <person name="Worley K.C."/>
            <person name="Kovar C.L."/>
            <person name="Muzny D.M."/>
            <person name="Gibbs R.A."/>
            <person name="Cree A."/>
            <person name="Dihn H.H."/>
            <person name="Fowler G."/>
            <person name="Jhangiani S."/>
            <person name="Joshi V."/>
            <person name="Lee S."/>
            <person name="Lewis L.R."/>
            <person name="Nazareth L.V."/>
            <person name="Okwuonu G."/>
            <person name="Santibanez J."/>
            <person name="Warren W.C."/>
            <person name="Mardis E.R."/>
            <person name="Weinstock G.M."/>
            <person name="Wilson R.K."/>
            <person name="Delehaunty K."/>
            <person name="Dooling D."/>
            <person name="Fronik C."/>
            <person name="Fulton L."/>
            <person name="Fulton B."/>
            <person name="Graves T."/>
            <person name="Minx P."/>
            <person name="Sodergren E."/>
            <person name="Birney E."/>
            <person name="Margulies E.H."/>
            <person name="Herrero J."/>
            <person name="Green E.D."/>
            <person name="Haussler D."/>
            <person name="Siepel A."/>
            <person name="Goldman N."/>
            <person name="Pollard K.S."/>
            <person name="Pedersen J.S."/>
            <person name="Lander E.S."/>
            <person name="Kellis M."/>
        </authorList>
    </citation>
    <scope>NUCLEOTIDE SEQUENCE [LARGE SCALE GENOMIC DNA]</scope>
    <source>
        <strain evidence="6">2N</strain>
    </source>
</reference>
<organism evidence="5 6">
    <name type="scientific">Cavia porcellus</name>
    <name type="common">Guinea pig</name>
    <dbReference type="NCBI Taxonomy" id="10141"/>
    <lineage>
        <taxon>Eukaryota</taxon>
        <taxon>Metazoa</taxon>
        <taxon>Chordata</taxon>
        <taxon>Craniata</taxon>
        <taxon>Vertebrata</taxon>
        <taxon>Euteleostomi</taxon>
        <taxon>Mammalia</taxon>
        <taxon>Eutheria</taxon>
        <taxon>Euarchontoglires</taxon>
        <taxon>Glires</taxon>
        <taxon>Rodentia</taxon>
        <taxon>Hystricomorpha</taxon>
        <taxon>Caviidae</taxon>
        <taxon>Cavia</taxon>
    </lineage>
</organism>
<dbReference type="InterPro" id="IPR027417">
    <property type="entry name" value="P-loop_NTPase"/>
</dbReference>
<dbReference type="InterPro" id="IPR036961">
    <property type="entry name" value="Kinesin_motor_dom_sf"/>
</dbReference>
<dbReference type="PANTHER" id="PTHR47117">
    <property type="entry name" value="STAR-RELATED LIPID TRANSFER PROTEIN 9"/>
    <property type="match status" value="1"/>
</dbReference>
<feature type="domain" description="Kinesin motor" evidence="4">
    <location>
        <begin position="1"/>
        <end position="69"/>
    </location>
</feature>
<dbReference type="Ensembl" id="ENSCPOT00000035321.1">
    <property type="protein sequence ID" value="ENSCPOP00000024742.1"/>
    <property type="gene ID" value="ENSCPOG00000034914.1"/>
</dbReference>